<dbReference type="EMBL" id="PTIX01000005">
    <property type="protein sequence ID" value="PPK68439.1"/>
    <property type="molecule type" value="Genomic_DNA"/>
</dbReference>
<evidence type="ECO:0000256" key="2">
    <source>
        <dbReference type="SAM" id="Phobius"/>
    </source>
</evidence>
<keyword evidence="2" id="KW-0472">Membrane</keyword>
<feature type="transmembrane region" description="Helical" evidence="2">
    <location>
        <begin position="47"/>
        <end position="67"/>
    </location>
</feature>
<proteinExistence type="predicted"/>
<dbReference type="RefSeq" id="WP_104478915.1">
    <property type="nucleotide sequence ID" value="NZ_CP154825.1"/>
</dbReference>
<keyword evidence="2" id="KW-1133">Transmembrane helix</keyword>
<evidence type="ECO:0000313" key="3">
    <source>
        <dbReference type="EMBL" id="PPK68439.1"/>
    </source>
</evidence>
<name>A0A2S6GTC6_9PSEU</name>
<evidence type="ECO:0000256" key="1">
    <source>
        <dbReference type="SAM" id="MobiDB-lite"/>
    </source>
</evidence>
<keyword evidence="4" id="KW-1185">Reference proteome</keyword>
<protein>
    <recommendedName>
        <fullName evidence="5">DUF4367 domain-containing protein</fullName>
    </recommendedName>
</protein>
<sequence length="262" mass="28426">MPESDDTQLCRDLVDLGRALDRPAPQGAVEAVLARLARRERRPHRRVIPMGFGLAAAAVAVVAVLQASSHLAAPLRDDPLIPGTDPANPTDQEAAPIETQPMGAPDGCSTWMAMEPVPRNRLSFETNWTPPSTPAWGEPNSFYTRRTRGSSTIAMARYSFQPNTVNLERYPPNMVPTYNPRESESPATVDVAGHGGRWARATPHRAFQLQVRIVDPGGREVDRLTTLCGGSRLTWTVEDGTTYAISGPVPDETLLALAATVK</sequence>
<keyword evidence="2" id="KW-0812">Transmembrane</keyword>
<gene>
    <name evidence="3" type="ORF">CLV40_105162</name>
</gene>
<dbReference type="Proteomes" id="UP000239203">
    <property type="component" value="Unassembled WGS sequence"/>
</dbReference>
<comment type="caution">
    <text evidence="3">The sequence shown here is derived from an EMBL/GenBank/DDBJ whole genome shotgun (WGS) entry which is preliminary data.</text>
</comment>
<organism evidence="3 4">
    <name type="scientific">Actinokineospora auranticolor</name>
    <dbReference type="NCBI Taxonomy" id="155976"/>
    <lineage>
        <taxon>Bacteria</taxon>
        <taxon>Bacillati</taxon>
        <taxon>Actinomycetota</taxon>
        <taxon>Actinomycetes</taxon>
        <taxon>Pseudonocardiales</taxon>
        <taxon>Pseudonocardiaceae</taxon>
        <taxon>Actinokineospora</taxon>
    </lineage>
</organism>
<feature type="region of interest" description="Disordered" evidence="1">
    <location>
        <begin position="76"/>
        <end position="99"/>
    </location>
</feature>
<dbReference type="AlphaFoldDB" id="A0A2S6GTC6"/>
<evidence type="ECO:0008006" key="5">
    <source>
        <dbReference type="Google" id="ProtNLM"/>
    </source>
</evidence>
<dbReference type="OrthoDB" id="10012552at2"/>
<reference evidence="3 4" key="1">
    <citation type="submission" date="2018-02" db="EMBL/GenBank/DDBJ databases">
        <title>Genomic Encyclopedia of Archaeal and Bacterial Type Strains, Phase II (KMG-II): from individual species to whole genera.</title>
        <authorList>
            <person name="Goeker M."/>
        </authorList>
    </citation>
    <scope>NUCLEOTIDE SEQUENCE [LARGE SCALE GENOMIC DNA]</scope>
    <source>
        <strain evidence="3 4">YU 961-1</strain>
    </source>
</reference>
<evidence type="ECO:0000313" key="4">
    <source>
        <dbReference type="Proteomes" id="UP000239203"/>
    </source>
</evidence>
<accession>A0A2S6GTC6</accession>